<gene>
    <name evidence="1" type="ORF">SAMN02745129_2520</name>
</gene>
<sequence length="86" mass="9093">MRLLCLDRETGVHGGAFASEMEAGAMAEFLVGLWPGSAFEVVEISTSDHSYLLYTDDIAQDRLKAAYGVSDPAAAAEGIPVSEQGE</sequence>
<evidence type="ECO:0000313" key="2">
    <source>
        <dbReference type="Proteomes" id="UP000184268"/>
    </source>
</evidence>
<organism evidence="1 2">
    <name type="scientific">Ferrimonas marina</name>
    <dbReference type="NCBI Taxonomy" id="299255"/>
    <lineage>
        <taxon>Bacteria</taxon>
        <taxon>Pseudomonadati</taxon>
        <taxon>Pseudomonadota</taxon>
        <taxon>Gammaproteobacteria</taxon>
        <taxon>Alteromonadales</taxon>
        <taxon>Ferrimonadaceae</taxon>
        <taxon>Ferrimonas</taxon>
    </lineage>
</organism>
<dbReference type="Proteomes" id="UP000184268">
    <property type="component" value="Unassembled WGS sequence"/>
</dbReference>
<evidence type="ECO:0000313" key="1">
    <source>
        <dbReference type="EMBL" id="SHH61138.1"/>
    </source>
</evidence>
<keyword evidence="2" id="KW-1185">Reference proteome</keyword>
<reference evidence="2" key="1">
    <citation type="submission" date="2016-11" db="EMBL/GenBank/DDBJ databases">
        <authorList>
            <person name="Varghese N."/>
            <person name="Submissions S."/>
        </authorList>
    </citation>
    <scope>NUCLEOTIDE SEQUENCE [LARGE SCALE GENOMIC DNA]</scope>
    <source>
        <strain evidence="2">DSM 16917</strain>
    </source>
</reference>
<proteinExistence type="predicted"/>
<name>A0A1M5UE04_9GAMM</name>
<accession>A0A1M5UE04</accession>
<dbReference type="AlphaFoldDB" id="A0A1M5UE04"/>
<protein>
    <submittedName>
        <fullName evidence="1">Uncharacterized protein</fullName>
    </submittedName>
</protein>
<dbReference type="EMBL" id="FQXG01000003">
    <property type="protein sequence ID" value="SHH61138.1"/>
    <property type="molecule type" value="Genomic_DNA"/>
</dbReference>